<organism evidence="2 3">
    <name type="scientific">Rhipicephalus microplus</name>
    <name type="common">Cattle tick</name>
    <name type="synonym">Boophilus microplus</name>
    <dbReference type="NCBI Taxonomy" id="6941"/>
    <lineage>
        <taxon>Eukaryota</taxon>
        <taxon>Metazoa</taxon>
        <taxon>Ecdysozoa</taxon>
        <taxon>Arthropoda</taxon>
        <taxon>Chelicerata</taxon>
        <taxon>Arachnida</taxon>
        <taxon>Acari</taxon>
        <taxon>Parasitiformes</taxon>
        <taxon>Ixodida</taxon>
        <taxon>Ixodoidea</taxon>
        <taxon>Ixodidae</taxon>
        <taxon>Rhipicephalinae</taxon>
        <taxon>Rhipicephalus</taxon>
        <taxon>Boophilus</taxon>
    </lineage>
</organism>
<evidence type="ECO:0000313" key="2">
    <source>
        <dbReference type="EMBL" id="KAH8035983.1"/>
    </source>
</evidence>
<dbReference type="AlphaFoldDB" id="A0A9J6EP75"/>
<gene>
    <name evidence="2" type="ORF">HPB51_014340</name>
</gene>
<evidence type="ECO:0000256" key="1">
    <source>
        <dbReference type="SAM" id="MobiDB-lite"/>
    </source>
</evidence>
<reference evidence="2" key="2">
    <citation type="submission" date="2021-09" db="EMBL/GenBank/DDBJ databases">
        <authorList>
            <person name="Jia N."/>
            <person name="Wang J."/>
            <person name="Shi W."/>
            <person name="Du L."/>
            <person name="Sun Y."/>
            <person name="Zhan W."/>
            <person name="Jiang J."/>
            <person name="Wang Q."/>
            <person name="Zhang B."/>
            <person name="Ji P."/>
            <person name="Sakyi L.B."/>
            <person name="Cui X."/>
            <person name="Yuan T."/>
            <person name="Jiang B."/>
            <person name="Yang W."/>
            <person name="Lam T.T.-Y."/>
            <person name="Chang Q."/>
            <person name="Ding S."/>
            <person name="Wang X."/>
            <person name="Zhu J."/>
            <person name="Ruan X."/>
            <person name="Zhao L."/>
            <person name="Wei J."/>
            <person name="Que T."/>
            <person name="Du C."/>
            <person name="Cheng J."/>
            <person name="Dai P."/>
            <person name="Han X."/>
            <person name="Huang E."/>
            <person name="Gao Y."/>
            <person name="Liu J."/>
            <person name="Shao H."/>
            <person name="Ye R."/>
            <person name="Li L."/>
            <person name="Wei W."/>
            <person name="Wang X."/>
            <person name="Wang C."/>
            <person name="Huo Q."/>
            <person name="Li W."/>
            <person name="Guo W."/>
            <person name="Chen H."/>
            <person name="Chen S."/>
            <person name="Zhou L."/>
            <person name="Zhou L."/>
            <person name="Ni X."/>
            <person name="Tian J."/>
            <person name="Zhou Y."/>
            <person name="Sheng Y."/>
            <person name="Liu T."/>
            <person name="Pan Y."/>
            <person name="Xia L."/>
            <person name="Li J."/>
            <person name="Zhao F."/>
            <person name="Cao W."/>
        </authorList>
    </citation>
    <scope>NUCLEOTIDE SEQUENCE</scope>
    <source>
        <strain evidence="2">Rmic-2018</strain>
        <tissue evidence="2">Larvae</tissue>
    </source>
</reference>
<dbReference type="EMBL" id="JABSTU010000003">
    <property type="protein sequence ID" value="KAH8035983.1"/>
    <property type="molecule type" value="Genomic_DNA"/>
</dbReference>
<name>A0A9J6EP75_RHIMP</name>
<feature type="region of interest" description="Disordered" evidence="1">
    <location>
        <begin position="1"/>
        <end position="102"/>
    </location>
</feature>
<dbReference type="VEuPathDB" id="VectorBase:LOC119181314"/>
<dbReference type="Proteomes" id="UP000821866">
    <property type="component" value="Chromosome 11"/>
</dbReference>
<feature type="compositionally biased region" description="Low complexity" evidence="1">
    <location>
        <begin position="37"/>
        <end position="53"/>
    </location>
</feature>
<reference evidence="2" key="1">
    <citation type="journal article" date="2020" name="Cell">
        <title>Large-Scale Comparative Analyses of Tick Genomes Elucidate Their Genetic Diversity and Vector Capacities.</title>
        <authorList>
            <consortium name="Tick Genome and Microbiome Consortium (TIGMIC)"/>
            <person name="Jia N."/>
            <person name="Wang J."/>
            <person name="Shi W."/>
            <person name="Du L."/>
            <person name="Sun Y."/>
            <person name="Zhan W."/>
            <person name="Jiang J.F."/>
            <person name="Wang Q."/>
            <person name="Zhang B."/>
            <person name="Ji P."/>
            <person name="Bell-Sakyi L."/>
            <person name="Cui X.M."/>
            <person name="Yuan T.T."/>
            <person name="Jiang B.G."/>
            <person name="Yang W.F."/>
            <person name="Lam T.T."/>
            <person name="Chang Q.C."/>
            <person name="Ding S.J."/>
            <person name="Wang X.J."/>
            <person name="Zhu J.G."/>
            <person name="Ruan X.D."/>
            <person name="Zhao L."/>
            <person name="Wei J.T."/>
            <person name="Ye R.Z."/>
            <person name="Que T.C."/>
            <person name="Du C.H."/>
            <person name="Zhou Y.H."/>
            <person name="Cheng J.X."/>
            <person name="Dai P.F."/>
            <person name="Guo W.B."/>
            <person name="Han X.H."/>
            <person name="Huang E.J."/>
            <person name="Li L.F."/>
            <person name="Wei W."/>
            <person name="Gao Y.C."/>
            <person name="Liu J.Z."/>
            <person name="Shao H.Z."/>
            <person name="Wang X."/>
            <person name="Wang C.C."/>
            <person name="Yang T.C."/>
            <person name="Huo Q.B."/>
            <person name="Li W."/>
            <person name="Chen H.Y."/>
            <person name="Chen S.E."/>
            <person name="Zhou L.G."/>
            <person name="Ni X.B."/>
            <person name="Tian J.H."/>
            <person name="Sheng Y."/>
            <person name="Liu T."/>
            <person name="Pan Y.S."/>
            <person name="Xia L.Y."/>
            <person name="Li J."/>
            <person name="Zhao F."/>
            <person name="Cao W.C."/>
        </authorList>
    </citation>
    <scope>NUCLEOTIDE SEQUENCE</scope>
    <source>
        <strain evidence="2">Rmic-2018</strain>
    </source>
</reference>
<proteinExistence type="predicted"/>
<sequence>MRKLSKSKSGDKAASSSASGGSHDATALRLASYRAGEVSVPSSTESPKVSPSSPEDDHGPSSSEPVASSERRVMSGLDQPSTSRGDVVKTGSRPRESDRTKCRRRILRRTAKVVGKLDVISLQSCRVEVSALETSRCQVPSTRVDLGSSVDLLPSVTHGDIDRELFGAFDKWWNGAQMKTHKLLDDRNYFTNRKGWVTSIAACITACRLSKWG</sequence>
<accession>A0A9J6EP75</accession>
<keyword evidence="3" id="KW-1185">Reference proteome</keyword>
<comment type="caution">
    <text evidence="2">The sequence shown here is derived from an EMBL/GenBank/DDBJ whole genome shotgun (WGS) entry which is preliminary data.</text>
</comment>
<evidence type="ECO:0000313" key="3">
    <source>
        <dbReference type="Proteomes" id="UP000821866"/>
    </source>
</evidence>
<feature type="compositionally biased region" description="Low complexity" evidence="1">
    <location>
        <begin position="12"/>
        <end position="22"/>
    </location>
</feature>
<protein>
    <submittedName>
        <fullName evidence="2">Uncharacterized protein</fullName>
    </submittedName>
</protein>